<gene>
    <name evidence="1" type="ORF">UFOPK1506_00478</name>
</gene>
<sequence>MPNLARRKSSSVVLVALILATTMPDLAAGSVRVTPPQTRCFVTIGDAHISTYIGEKSGQPAVKVNAQSKCKFSTDNLFLTVEIFKKGRFMRIYSVVKKDLSIQRVMLPDEVIEFKETYRLCKNRISTSYFGVISARIRIIGRSHQTLKVRSEHDVSLACGT</sequence>
<evidence type="ECO:0000313" key="1">
    <source>
        <dbReference type="EMBL" id="CAB4551536.1"/>
    </source>
</evidence>
<proteinExistence type="predicted"/>
<accession>A0A6J6CJN0</accession>
<dbReference type="EMBL" id="CAEZSV010000065">
    <property type="protein sequence ID" value="CAB4551536.1"/>
    <property type="molecule type" value="Genomic_DNA"/>
</dbReference>
<organism evidence="1">
    <name type="scientific">freshwater metagenome</name>
    <dbReference type="NCBI Taxonomy" id="449393"/>
    <lineage>
        <taxon>unclassified sequences</taxon>
        <taxon>metagenomes</taxon>
        <taxon>ecological metagenomes</taxon>
    </lineage>
</organism>
<protein>
    <submittedName>
        <fullName evidence="1">Unannotated protein</fullName>
    </submittedName>
</protein>
<name>A0A6J6CJN0_9ZZZZ</name>
<dbReference type="AlphaFoldDB" id="A0A6J6CJN0"/>
<reference evidence="1" key="1">
    <citation type="submission" date="2020-05" db="EMBL/GenBank/DDBJ databases">
        <authorList>
            <person name="Chiriac C."/>
            <person name="Salcher M."/>
            <person name="Ghai R."/>
            <person name="Kavagutti S V."/>
        </authorList>
    </citation>
    <scope>NUCLEOTIDE SEQUENCE</scope>
</reference>